<accession>A0A1I4HYH2</accession>
<organism evidence="1 2">
    <name type="scientific">Shimia aestuarii</name>
    <dbReference type="NCBI Taxonomy" id="254406"/>
    <lineage>
        <taxon>Bacteria</taxon>
        <taxon>Pseudomonadati</taxon>
        <taxon>Pseudomonadota</taxon>
        <taxon>Alphaproteobacteria</taxon>
        <taxon>Rhodobacterales</taxon>
        <taxon>Roseobacteraceae</taxon>
    </lineage>
</organism>
<evidence type="ECO:0000313" key="1">
    <source>
        <dbReference type="EMBL" id="SFL47178.1"/>
    </source>
</evidence>
<proteinExistence type="predicted"/>
<dbReference type="EMBL" id="FOTQ01000001">
    <property type="protein sequence ID" value="SFL47178.1"/>
    <property type="molecule type" value="Genomic_DNA"/>
</dbReference>
<dbReference type="AlphaFoldDB" id="A0A1I4HYH2"/>
<evidence type="ECO:0000313" key="2">
    <source>
        <dbReference type="Proteomes" id="UP000199144"/>
    </source>
</evidence>
<dbReference type="Proteomes" id="UP000199144">
    <property type="component" value="Unassembled WGS sequence"/>
</dbReference>
<protein>
    <submittedName>
        <fullName evidence="1">Uncharacterized protein</fullName>
    </submittedName>
</protein>
<reference evidence="1 2" key="1">
    <citation type="submission" date="2016-10" db="EMBL/GenBank/DDBJ databases">
        <authorList>
            <person name="de Groot N.N."/>
        </authorList>
    </citation>
    <scope>NUCLEOTIDE SEQUENCE [LARGE SCALE GENOMIC DNA]</scope>
    <source>
        <strain evidence="1 2">DSM 15283</strain>
    </source>
</reference>
<dbReference type="RefSeq" id="WP_165609983.1">
    <property type="nucleotide sequence ID" value="NZ_FOTQ01000001.1"/>
</dbReference>
<name>A0A1I4HYH2_9RHOB</name>
<gene>
    <name evidence="1" type="ORF">SAMN04488042_101327</name>
</gene>
<sequence length="52" mass="5769">MIEVASNARTARAYHDAHAARGQALVSVFKWLFARKDVPLSRQALTEPSRCA</sequence>
<dbReference type="STRING" id="254406.SAMN04488042_101327"/>
<keyword evidence="2" id="KW-1185">Reference proteome</keyword>